<dbReference type="EMBL" id="LVKB01000044">
    <property type="protein sequence ID" value="ORD97061.1"/>
    <property type="molecule type" value="Genomic_DNA"/>
</dbReference>
<keyword evidence="3" id="KW-1185">Reference proteome</keyword>
<evidence type="ECO:0000313" key="3">
    <source>
        <dbReference type="Proteomes" id="UP000192356"/>
    </source>
</evidence>
<dbReference type="VEuPathDB" id="MicrosporidiaDB:HERIO_1049"/>
<evidence type="ECO:0000313" key="2">
    <source>
        <dbReference type="EMBL" id="ORD97061.1"/>
    </source>
</evidence>
<protein>
    <submittedName>
        <fullName evidence="2">Uncharacterized protein</fullName>
    </submittedName>
</protein>
<dbReference type="AlphaFoldDB" id="A0A1X0QB87"/>
<keyword evidence="1" id="KW-0175">Coiled coil</keyword>
<accession>A0A1X0QB87</accession>
<dbReference type="OrthoDB" id="2190706at2759"/>
<dbReference type="VEuPathDB" id="MicrosporidiaDB:A0H76_926"/>
<reference evidence="2 3" key="1">
    <citation type="journal article" date="2017" name="Environ. Microbiol.">
        <title>Decay of the glycolytic pathway and adaptation to intranuclear parasitism within Enterocytozoonidae microsporidia.</title>
        <authorList>
            <person name="Wiredu Boakye D."/>
            <person name="Jaroenlak P."/>
            <person name="Prachumwat A."/>
            <person name="Williams T.A."/>
            <person name="Bateman K.S."/>
            <person name="Itsathitphaisarn O."/>
            <person name="Sritunyalucksana K."/>
            <person name="Paszkiewicz K.H."/>
            <person name="Moore K.A."/>
            <person name="Stentiford G.D."/>
            <person name="Williams B.A."/>
        </authorList>
    </citation>
    <scope>NUCLEOTIDE SEQUENCE [LARGE SCALE GENOMIC DNA]</scope>
    <source>
        <strain evidence="2 3">GB1</strain>
    </source>
</reference>
<gene>
    <name evidence="2" type="ORF">HERIO_1049</name>
</gene>
<organism evidence="2 3">
    <name type="scientific">Hepatospora eriocheir</name>
    <dbReference type="NCBI Taxonomy" id="1081669"/>
    <lineage>
        <taxon>Eukaryota</taxon>
        <taxon>Fungi</taxon>
        <taxon>Fungi incertae sedis</taxon>
        <taxon>Microsporidia</taxon>
        <taxon>Hepatosporidae</taxon>
        <taxon>Hepatospora</taxon>
    </lineage>
</organism>
<feature type="coiled-coil region" evidence="1">
    <location>
        <begin position="85"/>
        <end position="119"/>
    </location>
</feature>
<proteinExistence type="predicted"/>
<name>A0A1X0QB87_9MICR</name>
<sequence>MVIEQEANEDEIEYFGFVPYCFTLELQQCLEDEFNDTISELNTDKELAKQIVGYFRKNCFMMVNYMRRNILKFPENFKYERLVTDEVVEDDIQELLSDVNQLQKEKTNLMKKINELKIEKIKKINISRGYKSLLKHKEDYYNLKEHLSEIKKLVEKTELKYASYVQNGDLNGIKKLMQHKNIENEYFDNELVRLERIGSIETLKQLKDNLN</sequence>
<dbReference type="Proteomes" id="UP000192356">
    <property type="component" value="Unassembled WGS sequence"/>
</dbReference>
<comment type="caution">
    <text evidence="2">The sequence shown here is derived from an EMBL/GenBank/DDBJ whole genome shotgun (WGS) entry which is preliminary data.</text>
</comment>
<evidence type="ECO:0000256" key="1">
    <source>
        <dbReference type="SAM" id="Coils"/>
    </source>
</evidence>